<dbReference type="AlphaFoldDB" id="A0A4R9JRP1"/>
<name>A0A4R9JRP1_9LEPT</name>
<gene>
    <name evidence="1" type="ORF">EHQ59_11685</name>
</gene>
<comment type="caution">
    <text evidence="1">The sequence shown here is derived from an EMBL/GenBank/DDBJ whole genome shotgun (WGS) entry which is preliminary data.</text>
</comment>
<organism evidence="1 2">
    <name type="scientific">Leptospira kemamanensis</name>
    <dbReference type="NCBI Taxonomy" id="2484942"/>
    <lineage>
        <taxon>Bacteria</taxon>
        <taxon>Pseudomonadati</taxon>
        <taxon>Spirochaetota</taxon>
        <taxon>Spirochaetia</taxon>
        <taxon>Leptospirales</taxon>
        <taxon>Leptospiraceae</taxon>
        <taxon>Leptospira</taxon>
    </lineage>
</organism>
<keyword evidence="2" id="KW-1185">Reference proteome</keyword>
<dbReference type="Proteomes" id="UP000297609">
    <property type="component" value="Unassembled WGS sequence"/>
</dbReference>
<sequence>MKTDNNKEFTREDFMLFFRDDQKLNSLTNDDRIEAFQTILAGSSDITKELLDGILKDYSISTIEIVEITNE</sequence>
<dbReference type="EMBL" id="RQGG01000032">
    <property type="protein sequence ID" value="TGL51543.1"/>
    <property type="molecule type" value="Genomic_DNA"/>
</dbReference>
<evidence type="ECO:0000313" key="2">
    <source>
        <dbReference type="Proteomes" id="UP000297609"/>
    </source>
</evidence>
<protein>
    <submittedName>
        <fullName evidence="1">Uncharacterized protein</fullName>
    </submittedName>
</protein>
<proteinExistence type="predicted"/>
<reference evidence="1" key="1">
    <citation type="journal article" date="2019" name="PLoS Negl. Trop. Dis.">
        <title>Revisiting the worldwide diversity of Leptospira species in the environment.</title>
        <authorList>
            <person name="Vincent A.T."/>
            <person name="Schiettekatte O."/>
            <person name="Bourhy P."/>
            <person name="Veyrier F.J."/>
            <person name="Picardeau M."/>
        </authorList>
    </citation>
    <scope>NUCLEOTIDE SEQUENCE [LARGE SCALE GENOMIC DNA]</scope>
    <source>
        <strain evidence="1">201702454</strain>
    </source>
</reference>
<dbReference type="OrthoDB" id="344965at2"/>
<accession>A0A4R9JRP1</accession>
<evidence type="ECO:0000313" key="1">
    <source>
        <dbReference type="EMBL" id="TGL51543.1"/>
    </source>
</evidence>
<dbReference type="RefSeq" id="WP_135619822.1">
    <property type="nucleotide sequence ID" value="NZ_RQGG01000032.1"/>
</dbReference>